<feature type="transmembrane region" description="Helical" evidence="6">
    <location>
        <begin position="207"/>
        <end position="228"/>
    </location>
</feature>
<feature type="transmembrane region" description="Helical" evidence="6">
    <location>
        <begin position="124"/>
        <end position="146"/>
    </location>
</feature>
<dbReference type="GO" id="GO:0005886">
    <property type="term" value="C:plasma membrane"/>
    <property type="evidence" value="ECO:0007669"/>
    <property type="project" value="TreeGrafter"/>
</dbReference>
<sequence>MVKLENTAEDGNCTKLLQQKIILTPYPSSFAPSNSWSNKDLDPVPPHDRSWSNPFYVIAYWISDAFTVSTWSMASSMIALGLGWKAAFAAIVIGHSIIAIPICLNGWAGAYLHVSFPVITRASFGMIGNCFVVVSRGFLAIIWGAVQTYIGSECIKQMINAIWPSFQTFPNHLPESAKITSAGLLSFLIYFLIPLPFVLMPMRKIKWLFVVKTIIMPIATITILIWAVKTAGGTGPILAQSGTIKGRWPMIWAWLSSLNSVLGNFATLSCNIGDFTRFARKPSNTWIQALIIPFAFSAFGLIGIIVSSASAII</sequence>
<evidence type="ECO:0000256" key="5">
    <source>
        <dbReference type="ARBA" id="ARBA00023136"/>
    </source>
</evidence>
<feature type="transmembrane region" description="Helical" evidence="6">
    <location>
        <begin position="55"/>
        <end position="74"/>
    </location>
</feature>
<feature type="transmembrane region" description="Helical" evidence="6">
    <location>
        <begin position="179"/>
        <end position="200"/>
    </location>
</feature>
<name>A0A815WUM5_9BILA</name>
<dbReference type="Pfam" id="PF02133">
    <property type="entry name" value="Transp_cyt_pur"/>
    <property type="match status" value="1"/>
</dbReference>
<dbReference type="PANTHER" id="PTHR30618">
    <property type="entry name" value="NCS1 FAMILY PURINE/PYRIMIDINE TRANSPORTER"/>
    <property type="match status" value="1"/>
</dbReference>
<dbReference type="Proteomes" id="UP000681722">
    <property type="component" value="Unassembled WGS sequence"/>
</dbReference>
<evidence type="ECO:0000256" key="3">
    <source>
        <dbReference type="ARBA" id="ARBA00022692"/>
    </source>
</evidence>
<gene>
    <name evidence="7" type="ORF">GPM918_LOCUS39180</name>
    <name evidence="8" type="ORF">SRO942_LOCUS40038</name>
</gene>
<keyword evidence="9" id="KW-1185">Reference proteome</keyword>
<evidence type="ECO:0000256" key="2">
    <source>
        <dbReference type="ARBA" id="ARBA00008974"/>
    </source>
</evidence>
<dbReference type="OrthoDB" id="2018619at2759"/>
<dbReference type="GO" id="GO:0015205">
    <property type="term" value="F:nucleobase transmembrane transporter activity"/>
    <property type="evidence" value="ECO:0007669"/>
    <property type="project" value="TreeGrafter"/>
</dbReference>
<evidence type="ECO:0000313" key="9">
    <source>
        <dbReference type="Proteomes" id="UP000663829"/>
    </source>
</evidence>
<evidence type="ECO:0000313" key="7">
    <source>
        <dbReference type="EMBL" id="CAF1550540.1"/>
    </source>
</evidence>
<dbReference type="EMBL" id="CAJOBC010092735">
    <property type="protein sequence ID" value="CAF4411571.1"/>
    <property type="molecule type" value="Genomic_DNA"/>
</dbReference>
<keyword evidence="4 6" id="KW-1133">Transmembrane helix</keyword>
<accession>A0A815WUM5</accession>
<protein>
    <submittedName>
        <fullName evidence="7">Uncharacterized protein</fullName>
    </submittedName>
</protein>
<reference evidence="7" key="1">
    <citation type="submission" date="2021-02" db="EMBL/GenBank/DDBJ databases">
        <authorList>
            <person name="Nowell W R."/>
        </authorList>
    </citation>
    <scope>NUCLEOTIDE SEQUENCE</scope>
</reference>
<evidence type="ECO:0000256" key="1">
    <source>
        <dbReference type="ARBA" id="ARBA00004141"/>
    </source>
</evidence>
<dbReference type="Gene3D" id="1.10.4160.10">
    <property type="entry name" value="Hydantoin permease"/>
    <property type="match status" value="1"/>
</dbReference>
<feature type="transmembrane region" description="Helical" evidence="6">
    <location>
        <begin position="86"/>
        <end position="112"/>
    </location>
</feature>
<evidence type="ECO:0000256" key="4">
    <source>
        <dbReference type="ARBA" id="ARBA00022989"/>
    </source>
</evidence>
<dbReference type="PANTHER" id="PTHR30618:SF0">
    <property type="entry name" value="PURINE-URACIL PERMEASE NCS1"/>
    <property type="match status" value="1"/>
</dbReference>
<comment type="caution">
    <text evidence="7">The sequence shown here is derived from an EMBL/GenBank/DDBJ whole genome shotgun (WGS) entry which is preliminary data.</text>
</comment>
<comment type="subcellular location">
    <subcellularLocation>
        <location evidence="1">Membrane</location>
        <topology evidence="1">Multi-pass membrane protein</topology>
    </subcellularLocation>
</comment>
<feature type="transmembrane region" description="Helical" evidence="6">
    <location>
        <begin position="248"/>
        <end position="268"/>
    </location>
</feature>
<keyword evidence="5 6" id="KW-0472">Membrane</keyword>
<keyword evidence="3 6" id="KW-0812">Transmembrane</keyword>
<proteinExistence type="inferred from homology"/>
<organism evidence="7 9">
    <name type="scientific">Didymodactylos carnosus</name>
    <dbReference type="NCBI Taxonomy" id="1234261"/>
    <lineage>
        <taxon>Eukaryota</taxon>
        <taxon>Metazoa</taxon>
        <taxon>Spiralia</taxon>
        <taxon>Gnathifera</taxon>
        <taxon>Rotifera</taxon>
        <taxon>Eurotatoria</taxon>
        <taxon>Bdelloidea</taxon>
        <taxon>Philodinida</taxon>
        <taxon>Philodinidae</taxon>
        <taxon>Didymodactylos</taxon>
    </lineage>
</organism>
<dbReference type="Proteomes" id="UP000663829">
    <property type="component" value="Unassembled WGS sequence"/>
</dbReference>
<feature type="transmembrane region" description="Helical" evidence="6">
    <location>
        <begin position="289"/>
        <end position="312"/>
    </location>
</feature>
<comment type="similarity">
    <text evidence="2">Belongs to the purine-cytosine permease (2.A.39) family.</text>
</comment>
<evidence type="ECO:0000313" key="8">
    <source>
        <dbReference type="EMBL" id="CAF4411571.1"/>
    </source>
</evidence>
<dbReference type="InterPro" id="IPR001248">
    <property type="entry name" value="Pur-cyt_permease"/>
</dbReference>
<dbReference type="EMBL" id="CAJNOQ010027054">
    <property type="protein sequence ID" value="CAF1550540.1"/>
    <property type="molecule type" value="Genomic_DNA"/>
</dbReference>
<dbReference type="InterPro" id="IPR045225">
    <property type="entry name" value="Uracil/uridine/allantoin_perm"/>
</dbReference>
<evidence type="ECO:0000256" key="6">
    <source>
        <dbReference type="SAM" id="Phobius"/>
    </source>
</evidence>
<dbReference type="AlphaFoldDB" id="A0A815WUM5"/>